<protein>
    <submittedName>
        <fullName evidence="2">DNA-nicking endonuclease, Smr domain</fullName>
    </submittedName>
</protein>
<sequence>MQNDESDLFLQEMSGVTPLSQDAVLLENGEFSPTLAQQARRKAAEQDMEYDANYLSMEYVDLVKPDEPFTYKKDGVQDGVYRNLRLGKYQLDATLNLLGKSLSDARRELFFFIEDCHKRGVRTLLIHHGMGRNSKPHPAILRSYVFKWLPQIPTVLACNTAQKQHGGYSATYVLLQKNAEQKRENRELHSKRGAQK</sequence>
<evidence type="ECO:0000313" key="3">
    <source>
        <dbReference type="Proteomes" id="UP000199371"/>
    </source>
</evidence>
<dbReference type="STRING" id="173990.SAMN05660691_00464"/>
<feature type="domain" description="Smr" evidence="1">
    <location>
        <begin position="95"/>
        <end position="176"/>
    </location>
</feature>
<dbReference type="SUPFAM" id="SSF160443">
    <property type="entry name" value="SMR domain-like"/>
    <property type="match status" value="1"/>
</dbReference>
<dbReference type="RefSeq" id="WP_092789756.1">
    <property type="nucleotide sequence ID" value="NZ_FNXF01000001.1"/>
</dbReference>
<keyword evidence="2" id="KW-0540">Nuclease</keyword>
<keyword evidence="2" id="KW-0255">Endonuclease</keyword>
<dbReference type="InterPro" id="IPR036063">
    <property type="entry name" value="Smr_dom_sf"/>
</dbReference>
<dbReference type="InterPro" id="IPR002625">
    <property type="entry name" value="Smr_dom"/>
</dbReference>
<gene>
    <name evidence="2" type="ORF">SAMN05660691_00464</name>
</gene>
<proteinExistence type="predicted"/>
<dbReference type="PROSITE" id="PS50828">
    <property type="entry name" value="SMR"/>
    <property type="match status" value="1"/>
</dbReference>
<dbReference type="EMBL" id="FNXF01000001">
    <property type="protein sequence ID" value="SEH60450.1"/>
    <property type="molecule type" value="Genomic_DNA"/>
</dbReference>
<accession>A0A1H6JI22</accession>
<reference evidence="3" key="1">
    <citation type="submission" date="2016-10" db="EMBL/GenBank/DDBJ databases">
        <authorList>
            <person name="Varghese N."/>
            <person name="Submissions S."/>
        </authorList>
    </citation>
    <scope>NUCLEOTIDE SEQUENCE [LARGE SCALE GENOMIC DNA]</scope>
    <source>
        <strain evidence="3">DSM 17616</strain>
    </source>
</reference>
<dbReference type="PANTHER" id="PTHR35562">
    <property type="entry name" value="DNA ENDONUCLEASE SMRA-RELATED"/>
    <property type="match status" value="1"/>
</dbReference>
<keyword evidence="2" id="KW-0378">Hydrolase</keyword>
<dbReference type="NCBIfam" id="NF033154">
    <property type="entry name" value="endonuc_SmrA"/>
    <property type="match status" value="1"/>
</dbReference>
<dbReference type="Proteomes" id="UP000199371">
    <property type="component" value="Unassembled WGS sequence"/>
</dbReference>
<dbReference type="AlphaFoldDB" id="A0A1H6JI22"/>
<dbReference type="OrthoDB" id="9808881at2"/>
<evidence type="ECO:0000259" key="1">
    <source>
        <dbReference type="PROSITE" id="PS50828"/>
    </source>
</evidence>
<keyword evidence="3" id="KW-1185">Reference proteome</keyword>
<dbReference type="SMART" id="SM00463">
    <property type="entry name" value="SMR"/>
    <property type="match status" value="1"/>
</dbReference>
<dbReference type="PANTHER" id="PTHR35562:SF2">
    <property type="entry name" value="DNA ENDONUCLEASE SMRA-RELATED"/>
    <property type="match status" value="1"/>
</dbReference>
<dbReference type="Pfam" id="PF01713">
    <property type="entry name" value="Smr"/>
    <property type="match status" value="1"/>
</dbReference>
<evidence type="ECO:0000313" key="2">
    <source>
        <dbReference type="EMBL" id="SEH60450.1"/>
    </source>
</evidence>
<name>A0A1H6JI22_9GAMM</name>
<dbReference type="GO" id="GO:0004520">
    <property type="term" value="F:DNA endonuclease activity"/>
    <property type="evidence" value="ECO:0007669"/>
    <property type="project" value="TreeGrafter"/>
</dbReference>
<dbReference type="InterPro" id="IPR047688">
    <property type="entry name" value="Endonuc_SmrA"/>
</dbReference>
<organism evidence="2 3">
    <name type="scientific">Rheinheimera pacifica</name>
    <dbReference type="NCBI Taxonomy" id="173990"/>
    <lineage>
        <taxon>Bacteria</taxon>
        <taxon>Pseudomonadati</taxon>
        <taxon>Pseudomonadota</taxon>
        <taxon>Gammaproteobacteria</taxon>
        <taxon>Chromatiales</taxon>
        <taxon>Chromatiaceae</taxon>
        <taxon>Rheinheimera</taxon>
    </lineage>
</organism>
<dbReference type="Gene3D" id="3.30.1370.110">
    <property type="match status" value="1"/>
</dbReference>